<protein>
    <submittedName>
        <fullName evidence="2">DUF1837 domain-containing protein</fullName>
    </submittedName>
</protein>
<dbReference type="EMBL" id="JBEHEF010000004">
    <property type="protein sequence ID" value="MEQ9937167.1"/>
    <property type="molecule type" value="Genomic_DNA"/>
</dbReference>
<dbReference type="Proteomes" id="UP001463408">
    <property type="component" value="Unassembled WGS sequence"/>
</dbReference>
<feature type="domain" description="Anti-bacteriophage protein A/HamA C-terminal" evidence="1">
    <location>
        <begin position="16"/>
        <end position="284"/>
    </location>
</feature>
<proteinExistence type="predicted"/>
<dbReference type="InterPro" id="IPR014976">
    <property type="entry name" value="AbpA_HamA_C"/>
</dbReference>
<dbReference type="RefSeq" id="WP_349959999.1">
    <property type="nucleotide sequence ID" value="NZ_JBEHEF010000004.1"/>
</dbReference>
<reference evidence="2 3" key="1">
    <citation type="submission" date="2024-06" db="EMBL/GenBank/DDBJ databases">
        <title>Pangenomics to understand the prophage dynamics in the radiating lineages of P. brasiliense.</title>
        <authorList>
            <person name="Pardeshi L.A."/>
            <person name="Van Duivenbode I."/>
            <person name="Jonkheer E.M."/>
            <person name="Pel M.J.C."/>
            <person name="Kupczok A."/>
            <person name="De Ridder D."/>
            <person name="Smit S."/>
            <person name="Van Der Lee T.J."/>
        </authorList>
    </citation>
    <scope>NUCLEOTIDE SEQUENCE [LARGE SCALE GENOMIC DNA]</scope>
    <source>
        <strain evidence="2 3">PD 8607</strain>
    </source>
</reference>
<name>A0ABV1P7Q6_9GAMM</name>
<sequence>MDDSIKIRINNQIFKYEVRLPACGINDNTFTLDFCDGKYRQDDLVGLIRDVVPYFSLTTEELKELEQSEINKRSFTRISDARRQAKGDYGELMLFLILSIFYDVPKFVTKARLRSTTREQIKGFDCAHFSVENDKVTLWLGEAKFHQSISSAISSALTSLTEHLNDKSRISSELKLLGGEIEINKKLDRQLYLLLKSYVDGGKSLDEVEIAVPVLLTYDSKYLSQCCGKGKISINNDPFRYELGLELTSHFNEIYKKNWPNESNIKIVFFLFPFENVADLKEKIELVEQAMKF</sequence>
<evidence type="ECO:0000313" key="3">
    <source>
        <dbReference type="Proteomes" id="UP001463408"/>
    </source>
</evidence>
<evidence type="ECO:0000313" key="2">
    <source>
        <dbReference type="EMBL" id="MEQ9937167.1"/>
    </source>
</evidence>
<dbReference type="Pfam" id="PF08878">
    <property type="entry name" value="HamA"/>
    <property type="match status" value="1"/>
</dbReference>
<accession>A0ABV1P7Q6</accession>
<comment type="caution">
    <text evidence="2">The sequence shown here is derived from an EMBL/GenBank/DDBJ whole genome shotgun (WGS) entry which is preliminary data.</text>
</comment>
<keyword evidence="3" id="KW-1185">Reference proteome</keyword>
<gene>
    <name evidence="2" type="ORF">ABRQ07_05970</name>
</gene>
<organism evidence="2 3">
    <name type="scientific">Pectobacterium polonicum</name>
    <dbReference type="NCBI Taxonomy" id="2485124"/>
    <lineage>
        <taxon>Bacteria</taxon>
        <taxon>Pseudomonadati</taxon>
        <taxon>Pseudomonadota</taxon>
        <taxon>Gammaproteobacteria</taxon>
        <taxon>Enterobacterales</taxon>
        <taxon>Pectobacteriaceae</taxon>
        <taxon>Pectobacterium</taxon>
    </lineage>
</organism>
<evidence type="ECO:0000259" key="1">
    <source>
        <dbReference type="Pfam" id="PF08878"/>
    </source>
</evidence>